<dbReference type="InterPro" id="IPR016164">
    <property type="entry name" value="FAD-linked_Oxase-like_C"/>
</dbReference>
<dbReference type="InterPro" id="IPR006094">
    <property type="entry name" value="Oxid_FAD_bind_N"/>
</dbReference>
<keyword evidence="1" id="KW-0285">Flavoprotein</keyword>
<dbReference type="InterPro" id="IPR016169">
    <property type="entry name" value="FAD-bd_PCMH_sub2"/>
</dbReference>
<dbReference type="PROSITE" id="PS51387">
    <property type="entry name" value="FAD_PCMH"/>
    <property type="match status" value="1"/>
</dbReference>
<dbReference type="Pfam" id="PF01565">
    <property type="entry name" value="FAD_binding_4"/>
    <property type="match status" value="1"/>
</dbReference>
<dbReference type="EMBL" id="JAXOFX010000005">
    <property type="protein sequence ID" value="MDZ5472033.1"/>
    <property type="molecule type" value="Genomic_DNA"/>
</dbReference>
<keyword evidence="6" id="KW-1185">Reference proteome</keyword>
<keyword evidence="3" id="KW-0560">Oxidoreductase</keyword>
<dbReference type="SUPFAM" id="SSF56176">
    <property type="entry name" value="FAD-binding/transporter-associated domain-like"/>
    <property type="match status" value="1"/>
</dbReference>
<comment type="caution">
    <text evidence="5">The sequence shown here is derived from an EMBL/GenBank/DDBJ whole genome shotgun (WGS) entry which is preliminary data.</text>
</comment>
<evidence type="ECO:0000256" key="3">
    <source>
        <dbReference type="ARBA" id="ARBA00023002"/>
    </source>
</evidence>
<gene>
    <name evidence="5" type="ORF">SM124_09770</name>
</gene>
<dbReference type="InterPro" id="IPR016166">
    <property type="entry name" value="FAD-bd_PCMH"/>
</dbReference>
<name>A0ABU5IXY9_9BACI</name>
<accession>A0ABU5IXY9</accession>
<dbReference type="PANTHER" id="PTHR11748:SF103">
    <property type="entry name" value="GLYCOLATE OXIDASE SUBUNIT GLCE"/>
    <property type="match status" value="1"/>
</dbReference>
<feature type="domain" description="FAD-binding PCMH-type" evidence="4">
    <location>
        <begin position="9"/>
        <end position="188"/>
    </location>
</feature>
<reference evidence="5 6" key="1">
    <citation type="submission" date="2023-11" db="EMBL/GenBank/DDBJ databases">
        <title>Bacillus jintuensis, isolated from a mudflat on the Beibu Gulf coast.</title>
        <authorList>
            <person name="Li M."/>
        </authorList>
    </citation>
    <scope>NUCLEOTIDE SEQUENCE [LARGE SCALE GENOMIC DNA]</scope>
    <source>
        <strain evidence="5 6">31A1R</strain>
    </source>
</reference>
<dbReference type="Gene3D" id="3.30.465.10">
    <property type="match status" value="1"/>
</dbReference>
<evidence type="ECO:0000256" key="2">
    <source>
        <dbReference type="ARBA" id="ARBA00022827"/>
    </source>
</evidence>
<evidence type="ECO:0000313" key="6">
    <source>
        <dbReference type="Proteomes" id="UP001290455"/>
    </source>
</evidence>
<evidence type="ECO:0000256" key="1">
    <source>
        <dbReference type="ARBA" id="ARBA00022630"/>
    </source>
</evidence>
<dbReference type="SUPFAM" id="SSF55103">
    <property type="entry name" value="FAD-linked oxidases, C-terminal domain"/>
    <property type="match status" value="1"/>
</dbReference>
<dbReference type="PANTHER" id="PTHR11748">
    <property type="entry name" value="D-LACTATE DEHYDROGENASE"/>
    <property type="match status" value="1"/>
</dbReference>
<organism evidence="5 6">
    <name type="scientific">Robertmurraya mangrovi</name>
    <dbReference type="NCBI Taxonomy" id="3098077"/>
    <lineage>
        <taxon>Bacteria</taxon>
        <taxon>Bacillati</taxon>
        <taxon>Bacillota</taxon>
        <taxon>Bacilli</taxon>
        <taxon>Bacillales</taxon>
        <taxon>Bacillaceae</taxon>
        <taxon>Robertmurraya</taxon>
    </lineage>
</organism>
<dbReference type="Proteomes" id="UP001290455">
    <property type="component" value="Unassembled WGS sequence"/>
</dbReference>
<keyword evidence="2" id="KW-0274">FAD</keyword>
<sequence>MVEGNPHHLGNNGEITVYPTLESEISKILQLANQHGLKINVVSGGTKRGFGGEMESADILLSLANYKGIVEHTVGDMTLTVRAGTPFKELQDYLAKYKQRISLDPFWPEYATIGGIIAANDSGPKRLGYGSARDAVIGLRTVYPDGKVIRSGGKVVKNVAGYDMNKLFIGSMGTLGVISELTLKLRPLPKYESLILISFQETIMEEVKSFAVTLLDSMMEPVCLELLNPTLSKMLTGKENYTLAISLEDVESSVHYQEKYIQKVQPANSNFSLLKKQEAEDFWNRFYNIGPNGVNLVNQQQTEATLKIGVVNLDILTVLKESQLAADAFKLEIQGHGGLGHGLCQLHLKGTSEDVTAAIQHLREFVSTIGGYVVVKHLPFHLRQKVKAWGEKPAYFLLLEGIKRTIDPNQILNVNRYVGGI</sequence>
<protein>
    <submittedName>
        <fullName evidence="5">FAD-binding oxidoreductase</fullName>
    </submittedName>
</protein>
<proteinExistence type="predicted"/>
<evidence type="ECO:0000313" key="5">
    <source>
        <dbReference type="EMBL" id="MDZ5472033.1"/>
    </source>
</evidence>
<dbReference type="InterPro" id="IPR036318">
    <property type="entry name" value="FAD-bd_PCMH-like_sf"/>
</dbReference>
<evidence type="ECO:0000259" key="4">
    <source>
        <dbReference type="PROSITE" id="PS51387"/>
    </source>
</evidence>